<dbReference type="Gene3D" id="3.30.1330.30">
    <property type="match status" value="1"/>
</dbReference>
<dbReference type="InterPro" id="IPR001537">
    <property type="entry name" value="SpoU_MeTrfase"/>
</dbReference>
<dbReference type="InterPro" id="IPR029026">
    <property type="entry name" value="tRNA_m1G_MTases_N"/>
</dbReference>
<dbReference type="RefSeq" id="XP_023260346.1">
    <property type="nucleotide sequence ID" value="XM_023404578.1"/>
</dbReference>
<protein>
    <submittedName>
        <fullName evidence="7">Mitochondrial rRNA methyltransferase 3a</fullName>
    </submittedName>
</protein>
<dbReference type="Proteomes" id="UP000261360">
    <property type="component" value="Unplaced"/>
</dbReference>
<dbReference type="PANTHER" id="PTHR43191">
    <property type="entry name" value="RRNA METHYLTRANSFERASE 3"/>
    <property type="match status" value="1"/>
</dbReference>
<keyword evidence="3" id="KW-0489">Methyltransferase</keyword>
<dbReference type="AlphaFoldDB" id="A0A3B4XQ42"/>
<dbReference type="PANTHER" id="PTHR43191:SF2">
    <property type="entry name" value="RRNA METHYLTRANSFERASE 3, MITOCHONDRIAL"/>
    <property type="match status" value="1"/>
</dbReference>
<feature type="region of interest" description="Disordered" evidence="5">
    <location>
        <begin position="311"/>
        <end position="330"/>
    </location>
</feature>
<dbReference type="SMART" id="SM00967">
    <property type="entry name" value="SpoU_sub_bind"/>
    <property type="match status" value="1"/>
</dbReference>
<dbReference type="InterPro" id="IPR029028">
    <property type="entry name" value="Alpha/beta_knot_MTases"/>
</dbReference>
<dbReference type="SUPFAM" id="SSF55315">
    <property type="entry name" value="L30e-like"/>
    <property type="match status" value="1"/>
</dbReference>
<keyword evidence="8" id="KW-1185">Reference proteome</keyword>
<organism evidence="7 8">
    <name type="scientific">Seriola lalandi dorsalis</name>
    <dbReference type="NCBI Taxonomy" id="1841481"/>
    <lineage>
        <taxon>Eukaryota</taxon>
        <taxon>Metazoa</taxon>
        <taxon>Chordata</taxon>
        <taxon>Craniata</taxon>
        <taxon>Vertebrata</taxon>
        <taxon>Euteleostomi</taxon>
        <taxon>Actinopterygii</taxon>
        <taxon>Neopterygii</taxon>
        <taxon>Teleostei</taxon>
        <taxon>Neoteleostei</taxon>
        <taxon>Acanthomorphata</taxon>
        <taxon>Carangaria</taxon>
        <taxon>Carangiformes</taxon>
        <taxon>Carangidae</taxon>
        <taxon>Seriola</taxon>
    </lineage>
</organism>
<dbReference type="Pfam" id="PF00588">
    <property type="entry name" value="SpoU_methylase"/>
    <property type="match status" value="2"/>
</dbReference>
<name>A0A3B4XQ42_SERLL</name>
<dbReference type="GO" id="GO:0008173">
    <property type="term" value="F:RNA methyltransferase activity"/>
    <property type="evidence" value="ECO:0007669"/>
    <property type="project" value="InterPro"/>
</dbReference>
<evidence type="ECO:0000313" key="7">
    <source>
        <dbReference type="Ensembl" id="ENSSLDP00000013878.1"/>
    </source>
</evidence>
<evidence type="ECO:0000256" key="5">
    <source>
        <dbReference type="SAM" id="MobiDB-lite"/>
    </source>
</evidence>
<evidence type="ECO:0000256" key="1">
    <source>
        <dbReference type="ARBA" id="ARBA00007228"/>
    </source>
</evidence>
<dbReference type="Gene3D" id="3.40.1280.10">
    <property type="match status" value="1"/>
</dbReference>
<reference evidence="7" key="1">
    <citation type="submission" date="2025-05" db="UniProtKB">
        <authorList>
            <consortium name="Ensembl"/>
        </authorList>
    </citation>
    <scope>IDENTIFICATION</scope>
</reference>
<keyword evidence="2" id="KW-0698">rRNA processing</keyword>
<dbReference type="Pfam" id="PF22435">
    <property type="entry name" value="MRM3-like_sub_bind"/>
    <property type="match status" value="1"/>
</dbReference>
<dbReference type="GO" id="GO:0032259">
    <property type="term" value="P:methylation"/>
    <property type="evidence" value="ECO:0007669"/>
    <property type="project" value="UniProtKB-KW"/>
</dbReference>
<dbReference type="GO" id="GO:0005737">
    <property type="term" value="C:cytoplasm"/>
    <property type="evidence" value="ECO:0007669"/>
    <property type="project" value="UniProtKB-ARBA"/>
</dbReference>
<evidence type="ECO:0000256" key="3">
    <source>
        <dbReference type="ARBA" id="ARBA00022603"/>
    </source>
</evidence>
<dbReference type="GeneID" id="111653858"/>
<dbReference type="Ensembl" id="ENSSLDT00000014394.1">
    <property type="protein sequence ID" value="ENSSLDP00000013878.1"/>
    <property type="gene ID" value="ENSSLDG00000011064.1"/>
</dbReference>
<dbReference type="InterPro" id="IPR051259">
    <property type="entry name" value="rRNA_Methyltransferase"/>
</dbReference>
<dbReference type="InterPro" id="IPR053888">
    <property type="entry name" value="MRM3-like_sub_bind"/>
</dbReference>
<dbReference type="InterPro" id="IPR029064">
    <property type="entry name" value="Ribosomal_eL30-like_sf"/>
</dbReference>
<evidence type="ECO:0000256" key="4">
    <source>
        <dbReference type="ARBA" id="ARBA00022679"/>
    </source>
</evidence>
<dbReference type="GO" id="GO:0006364">
    <property type="term" value="P:rRNA processing"/>
    <property type="evidence" value="ECO:0007669"/>
    <property type="project" value="UniProtKB-KW"/>
</dbReference>
<dbReference type="OrthoDB" id="270651at2759"/>
<dbReference type="KEGG" id="slal:111653858"/>
<dbReference type="STRING" id="1841481.ENSSLDP00000013776"/>
<evidence type="ECO:0000259" key="6">
    <source>
        <dbReference type="SMART" id="SM00967"/>
    </source>
</evidence>
<dbReference type="SUPFAM" id="SSF75217">
    <property type="entry name" value="alpha/beta knot"/>
    <property type="match status" value="1"/>
</dbReference>
<dbReference type="KEGG" id="slal:111653859"/>
<dbReference type="InterPro" id="IPR013123">
    <property type="entry name" value="SpoU_subst-bd"/>
</dbReference>
<sequence>MAAYVRSVICLVSREQRAFLTRGNDVVVASKRYVRGLRRKPVRVLFPDDEAGTVVKTEPQSLTAKQHVKREKKEAGVTSSAAEHLEESGSVKARSNVQSAEKHAHISATKDRVDGLRFERAFPGDKRLARLVSVARSRTFREHQGKILLEGKRLICDALNAGANPQMVFFSTVDRLRELPLNKLKRATLVKVKFEDIKIWSDLVAPQGVIAIFSRPDPSRLNFTNTDHSVPLSLICDNIRDPGNLGTMLRCAAAAGCHNVMLTKGCVDAWEPKVLRAAMGAHFRLPIYPSLDWDKIQNYLPKPVTVHVADSSCGPDRSRETEDLQVNMSHKPSKAGDYGWVSTRRSHSNVRYEDYDADSDFDSEDEGLSLPIVDTKLYHESWAQSPTALVIGGETHGLSLESVQLAEKTAGHRLFIPVVPDVDSLNSAMAASILLFEGRKQLLKLMQTSGRKWKSKVEGQFS</sequence>
<keyword evidence="4" id="KW-0808">Transferase</keyword>
<feature type="region of interest" description="Disordered" evidence="5">
    <location>
        <begin position="64"/>
        <end position="106"/>
    </location>
</feature>
<feature type="domain" description="RNA 2-O ribose methyltransferase substrate binding" evidence="6">
    <location>
        <begin position="148"/>
        <end position="219"/>
    </location>
</feature>
<evidence type="ECO:0000256" key="2">
    <source>
        <dbReference type="ARBA" id="ARBA00022552"/>
    </source>
</evidence>
<dbReference type="GO" id="GO:0003723">
    <property type="term" value="F:RNA binding"/>
    <property type="evidence" value="ECO:0007669"/>
    <property type="project" value="InterPro"/>
</dbReference>
<comment type="similarity">
    <text evidence="1">Belongs to the class IV-like SAM-binding methyltransferase superfamily. RNA methyltransferase TrmH family.</text>
</comment>
<dbReference type="RefSeq" id="XP_023260347.1">
    <property type="nucleotide sequence ID" value="XM_023404579.1"/>
</dbReference>
<dbReference type="GeneID" id="111653859"/>
<dbReference type="Ensembl" id="ENSSLDT00000014287.1">
    <property type="protein sequence ID" value="ENSSLDP00000013776.1"/>
    <property type="gene ID" value="ENSSLDG00000010991.1"/>
</dbReference>
<dbReference type="GeneTree" id="ENSGT00940000166642"/>
<accession>A0A3B4XQ42</accession>
<proteinExistence type="inferred from homology"/>
<dbReference type="CDD" id="cd18106">
    <property type="entry name" value="SpoU-like_RNMTL1"/>
    <property type="match status" value="1"/>
</dbReference>
<evidence type="ECO:0000313" key="8">
    <source>
        <dbReference type="Proteomes" id="UP000261360"/>
    </source>
</evidence>